<feature type="domain" description="TonB-dependent receptor plug" evidence="8">
    <location>
        <begin position="217"/>
        <end position="328"/>
    </location>
</feature>
<evidence type="ECO:0000259" key="8">
    <source>
        <dbReference type="Pfam" id="PF07715"/>
    </source>
</evidence>
<protein>
    <submittedName>
        <fullName evidence="9">SusC/RagA family TonB-linked outer membrane protein</fullName>
    </submittedName>
</protein>
<keyword evidence="6 7" id="KW-0998">Cell outer membrane</keyword>
<dbReference type="Pfam" id="PF07715">
    <property type="entry name" value="Plug"/>
    <property type="match status" value="1"/>
</dbReference>
<dbReference type="FunFam" id="2.170.130.10:FF:000003">
    <property type="entry name" value="SusC/RagA family TonB-linked outer membrane protein"/>
    <property type="match status" value="1"/>
</dbReference>
<gene>
    <name evidence="9" type="ORF">HMPREF1535_02430</name>
</gene>
<dbReference type="NCBIfam" id="TIGR04057">
    <property type="entry name" value="SusC_RagA_signa"/>
    <property type="match status" value="1"/>
</dbReference>
<dbReference type="InterPro" id="IPR012910">
    <property type="entry name" value="Plug_dom"/>
</dbReference>
<evidence type="ECO:0000256" key="6">
    <source>
        <dbReference type="ARBA" id="ARBA00023237"/>
    </source>
</evidence>
<keyword evidence="2 7" id="KW-0813">Transport</keyword>
<comment type="subcellular location">
    <subcellularLocation>
        <location evidence="1 7">Cell outer membrane</location>
        <topology evidence="1 7">Multi-pass membrane protein</topology>
    </subcellularLocation>
</comment>
<name>A0A0F5JFB0_9BACT</name>
<dbReference type="InterPro" id="IPR023996">
    <property type="entry name" value="TonB-dep_OMP_SusC/RagA"/>
</dbReference>
<dbReference type="InterPro" id="IPR008969">
    <property type="entry name" value="CarboxyPept-like_regulatory"/>
</dbReference>
<dbReference type="EMBL" id="AQHV01000011">
    <property type="protein sequence ID" value="KKB56454.1"/>
    <property type="molecule type" value="Genomic_DNA"/>
</dbReference>
<evidence type="ECO:0000313" key="9">
    <source>
        <dbReference type="EMBL" id="KKB56454.1"/>
    </source>
</evidence>
<dbReference type="SUPFAM" id="SSF56935">
    <property type="entry name" value="Porins"/>
    <property type="match status" value="1"/>
</dbReference>
<dbReference type="AlphaFoldDB" id="A0A0F5JFB0"/>
<dbReference type="Gene3D" id="2.40.170.20">
    <property type="entry name" value="TonB-dependent receptor, beta-barrel domain"/>
    <property type="match status" value="1"/>
</dbReference>
<dbReference type="Pfam" id="PF13715">
    <property type="entry name" value="CarbopepD_reg_2"/>
    <property type="match status" value="1"/>
</dbReference>
<keyword evidence="5 7" id="KW-0472">Membrane</keyword>
<dbReference type="STRING" id="927665.HMPREF1535_02430"/>
<evidence type="ECO:0000256" key="4">
    <source>
        <dbReference type="ARBA" id="ARBA00022692"/>
    </source>
</evidence>
<evidence type="ECO:0000256" key="1">
    <source>
        <dbReference type="ARBA" id="ARBA00004571"/>
    </source>
</evidence>
<accession>A0A0F5JFB0</accession>
<sequence>MYKSMKLNYHKSTHSLLKLRKLLIFTLLSLFTINIAWGQSQRISIAAKNKTLLSVFEEIEKQTGLSIAYNQTKLNINKVINQDFNDKILSSVITELLKDSGFSYRLEGKHIIIVPEKKQQQKQQENKKVNGIITDATGQPVIGANVVEQGTTNGTITDLDGKFSLEVPKGSTLQISYIGYLSKDIPVDEKTNYAIQLIEDSQALDEVVVVGYGTAKKVNVIGSIASVDSKQLENRATSSVVSALTGQMPGVTITQPGGRPGENTGTIRVRGVGSFSSDNNADKANALILIDGIPGNMTDINPNDIESISILKDASTAAIYGSRAANGVVLVTTKMGKESKVSVSYNGYVGFNRATALPKYVDSWDYARLLNQADGITRFTDEEIQAMRTGSQPDVWANEKFVDDIFSGNGLQTGHDLSLNGGNDRSQYFASFGYLNQNGIVPGNNYSRYTARVNLTSNLSDKLKLTIRLRGDNAKTKEPGTAGAIDGDYGMMSLISQGLRFPGFRPSVLSDGTWGPGVKNFGTPKAWLASESFQEKPTLRINSNVRLDYKPIEGLTLSAIGAYNFTNAQDKKFRASLPVTINGATKVLGPSYLKEKNTNTNYKSFQATVDYSKTFNNVHNIGILAGYSWEEESARDLEGRRDNLPSNEYPYLTVGSPDNQTNAGGGYDWVIQSFFGRAQYNYAERYLGEVTMRYDGSSRFPSSSRYAFFPSAAIGWRISEESFFKENDKLSFINNLKLKASAGILGNNNIGNYAYQSVYELGNDFNYPLGGTIQQGAALKTYTDPRLKWETTRTIDGGFESVLWNGLLTANISYFYRYTYDILFKPNASASSAFGLQMSEVNTGEASNRGWEFEVGHRNTIGEFSYSINGNFSIIKNKVETLGLGNVEQANGMVGNGSNLFIGYPIDMYYGYKTDGVFLNQQDIDDYFAHTDQSAMGANKANTKPGDIRYQDISGPDGVPDGKVDATYDRVYLGSKIPKYTFGLSLNAAYKGFDLNIFLQGVAGVNGLLNGFSGWALWSEGNIQKWQMKEAFDPENPTRYPKYPRIANLGNATGVNTQQSDFWIRNASYLRVKNIQLGYTLPKSILKNTFIQNVRFYAATENPFTFHSYPEGWDPEINADDRFYPVLTNYTFGLNLKF</sequence>
<evidence type="ECO:0000313" key="10">
    <source>
        <dbReference type="Proteomes" id="UP000033047"/>
    </source>
</evidence>
<dbReference type="InterPro" id="IPR037066">
    <property type="entry name" value="Plug_dom_sf"/>
</dbReference>
<dbReference type="PATRIC" id="fig|927665.4.peg.2499"/>
<evidence type="ECO:0000256" key="2">
    <source>
        <dbReference type="ARBA" id="ARBA00022448"/>
    </source>
</evidence>
<comment type="similarity">
    <text evidence="7">Belongs to the TonB-dependent receptor family.</text>
</comment>
<dbReference type="PROSITE" id="PS52016">
    <property type="entry name" value="TONB_DEPENDENT_REC_3"/>
    <property type="match status" value="1"/>
</dbReference>
<dbReference type="InterPro" id="IPR039426">
    <property type="entry name" value="TonB-dep_rcpt-like"/>
</dbReference>
<dbReference type="InterPro" id="IPR036942">
    <property type="entry name" value="Beta-barrel_TonB_sf"/>
</dbReference>
<comment type="caution">
    <text evidence="9">The sequence shown here is derived from an EMBL/GenBank/DDBJ whole genome shotgun (WGS) entry which is preliminary data.</text>
</comment>
<dbReference type="GO" id="GO:0009279">
    <property type="term" value="C:cell outer membrane"/>
    <property type="evidence" value="ECO:0007669"/>
    <property type="project" value="UniProtKB-SubCell"/>
</dbReference>
<evidence type="ECO:0000256" key="3">
    <source>
        <dbReference type="ARBA" id="ARBA00022452"/>
    </source>
</evidence>
<dbReference type="Gene3D" id="2.60.40.1120">
    <property type="entry name" value="Carboxypeptidase-like, regulatory domain"/>
    <property type="match status" value="1"/>
</dbReference>
<dbReference type="Gene3D" id="2.170.130.10">
    <property type="entry name" value="TonB-dependent receptor, plug domain"/>
    <property type="match status" value="1"/>
</dbReference>
<dbReference type="FunFam" id="2.60.40.1120:FF:000003">
    <property type="entry name" value="Outer membrane protein Omp121"/>
    <property type="match status" value="1"/>
</dbReference>
<keyword evidence="3 7" id="KW-1134">Transmembrane beta strand</keyword>
<keyword evidence="4 7" id="KW-0812">Transmembrane</keyword>
<evidence type="ECO:0000256" key="7">
    <source>
        <dbReference type="PROSITE-ProRule" id="PRU01360"/>
    </source>
</evidence>
<evidence type="ECO:0000256" key="5">
    <source>
        <dbReference type="ARBA" id="ARBA00023136"/>
    </source>
</evidence>
<dbReference type="NCBIfam" id="TIGR04056">
    <property type="entry name" value="OMP_RagA_SusC"/>
    <property type="match status" value="1"/>
</dbReference>
<proteinExistence type="inferred from homology"/>
<dbReference type="InterPro" id="IPR023997">
    <property type="entry name" value="TonB-dep_OMP_SusC/RagA_CS"/>
</dbReference>
<dbReference type="SUPFAM" id="SSF49464">
    <property type="entry name" value="Carboxypeptidase regulatory domain-like"/>
    <property type="match status" value="1"/>
</dbReference>
<dbReference type="HOGENOM" id="CLU_004317_0_2_10"/>
<dbReference type="Proteomes" id="UP000033047">
    <property type="component" value="Unassembled WGS sequence"/>
</dbReference>
<reference evidence="9 10" key="1">
    <citation type="submission" date="2013-04" db="EMBL/GenBank/DDBJ databases">
        <title>The Genome Sequence of Parabacteroides goldsteinii DSM 19448.</title>
        <authorList>
            <consortium name="The Broad Institute Genomics Platform"/>
            <person name="Earl A."/>
            <person name="Ward D."/>
            <person name="Feldgarden M."/>
            <person name="Gevers D."/>
            <person name="Martens E."/>
            <person name="Sakamoto M."/>
            <person name="Benno Y."/>
            <person name="Song Y."/>
            <person name="Liu C."/>
            <person name="Lee J."/>
            <person name="Bolanos M."/>
            <person name="Vaisanen M.L."/>
            <person name="Finegold S.M."/>
            <person name="Walker B."/>
            <person name="Young S."/>
            <person name="Zeng Q."/>
            <person name="Gargeya S."/>
            <person name="Fitzgerald M."/>
            <person name="Haas B."/>
            <person name="Abouelleil A."/>
            <person name="Allen A.W."/>
            <person name="Alvarado L."/>
            <person name="Arachchi H.M."/>
            <person name="Berlin A.M."/>
            <person name="Chapman S.B."/>
            <person name="Gainer-Dewar J."/>
            <person name="Goldberg J."/>
            <person name="Griggs A."/>
            <person name="Gujja S."/>
            <person name="Hansen M."/>
            <person name="Howarth C."/>
            <person name="Imamovic A."/>
            <person name="Ireland A."/>
            <person name="Larimer J."/>
            <person name="McCowan C."/>
            <person name="Murphy C."/>
            <person name="Pearson M."/>
            <person name="Poon T.W."/>
            <person name="Priest M."/>
            <person name="Roberts A."/>
            <person name="Saif S."/>
            <person name="Shea T."/>
            <person name="Sisk P."/>
            <person name="Sykes S."/>
            <person name="Wortman J."/>
            <person name="Nusbaum C."/>
            <person name="Birren B."/>
        </authorList>
    </citation>
    <scope>NUCLEOTIDE SEQUENCE [LARGE SCALE GENOMIC DNA]</scope>
    <source>
        <strain evidence="9 10">DSM 19448</strain>
    </source>
</reference>
<organism evidence="9 10">
    <name type="scientific">Parabacteroides goldsteinii DSM 19448 = WAL 12034</name>
    <dbReference type="NCBI Taxonomy" id="927665"/>
    <lineage>
        <taxon>Bacteria</taxon>
        <taxon>Pseudomonadati</taxon>
        <taxon>Bacteroidota</taxon>
        <taxon>Bacteroidia</taxon>
        <taxon>Bacteroidales</taxon>
        <taxon>Tannerellaceae</taxon>
        <taxon>Parabacteroides</taxon>
    </lineage>
</organism>